<evidence type="ECO:0000256" key="4">
    <source>
        <dbReference type="ARBA" id="ARBA00023002"/>
    </source>
</evidence>
<feature type="binding site" description="axial binding residue" evidence="6">
    <location>
        <position position="445"/>
    </location>
    <ligand>
        <name>heme</name>
        <dbReference type="ChEBI" id="CHEBI:30413"/>
    </ligand>
    <ligandPart>
        <name>Fe</name>
        <dbReference type="ChEBI" id="CHEBI:18248"/>
    </ligandPart>
</feature>
<organism evidence="8 9">
    <name type="scientific">Bondarzewia mesenterica</name>
    <dbReference type="NCBI Taxonomy" id="1095465"/>
    <lineage>
        <taxon>Eukaryota</taxon>
        <taxon>Fungi</taxon>
        <taxon>Dikarya</taxon>
        <taxon>Basidiomycota</taxon>
        <taxon>Agaricomycotina</taxon>
        <taxon>Agaricomycetes</taxon>
        <taxon>Russulales</taxon>
        <taxon>Bondarzewiaceae</taxon>
        <taxon>Bondarzewia</taxon>
    </lineage>
</organism>
<evidence type="ECO:0000313" key="8">
    <source>
        <dbReference type="EMBL" id="THH19419.1"/>
    </source>
</evidence>
<keyword evidence="7" id="KW-0472">Membrane</keyword>
<accession>A0A4S4M2Y6</accession>
<dbReference type="Proteomes" id="UP000310158">
    <property type="component" value="Unassembled WGS sequence"/>
</dbReference>
<keyword evidence="9" id="KW-1185">Reference proteome</keyword>
<proteinExistence type="inferred from homology"/>
<dbReference type="PANTHER" id="PTHR46206">
    <property type="entry name" value="CYTOCHROME P450"/>
    <property type="match status" value="1"/>
</dbReference>
<evidence type="ECO:0000313" key="9">
    <source>
        <dbReference type="Proteomes" id="UP000310158"/>
    </source>
</evidence>
<evidence type="ECO:0008006" key="10">
    <source>
        <dbReference type="Google" id="ProtNLM"/>
    </source>
</evidence>
<dbReference type="CDD" id="cd02440">
    <property type="entry name" value="AdoMet_MTases"/>
    <property type="match status" value="1"/>
</dbReference>
<dbReference type="AlphaFoldDB" id="A0A4S4M2Y6"/>
<gene>
    <name evidence="8" type="ORF">EW146_g1766</name>
</gene>
<keyword evidence="5 6" id="KW-0408">Iron</keyword>
<keyword evidence="7" id="KW-0812">Transmembrane</keyword>
<dbReference type="InterPro" id="IPR029063">
    <property type="entry name" value="SAM-dependent_MTases_sf"/>
</dbReference>
<dbReference type="InterPro" id="IPR002403">
    <property type="entry name" value="Cyt_P450_E_grp-IV"/>
</dbReference>
<feature type="transmembrane region" description="Helical" evidence="7">
    <location>
        <begin position="38"/>
        <end position="57"/>
    </location>
</feature>
<evidence type="ECO:0000256" key="3">
    <source>
        <dbReference type="ARBA" id="ARBA00022723"/>
    </source>
</evidence>
<keyword evidence="7" id="KW-1133">Transmembrane helix</keyword>
<dbReference type="SUPFAM" id="SSF48264">
    <property type="entry name" value="Cytochrome P450"/>
    <property type="match status" value="1"/>
</dbReference>
<dbReference type="GO" id="GO:0016705">
    <property type="term" value="F:oxidoreductase activity, acting on paired donors, with incorporation or reduction of molecular oxygen"/>
    <property type="evidence" value="ECO:0007669"/>
    <property type="project" value="InterPro"/>
</dbReference>
<dbReference type="GO" id="GO:0004497">
    <property type="term" value="F:monooxygenase activity"/>
    <property type="evidence" value="ECO:0007669"/>
    <property type="project" value="InterPro"/>
</dbReference>
<dbReference type="OrthoDB" id="1844152at2759"/>
<reference evidence="8 9" key="1">
    <citation type="submission" date="2019-02" db="EMBL/GenBank/DDBJ databases">
        <title>Genome sequencing of the rare red list fungi Bondarzewia mesenterica.</title>
        <authorList>
            <person name="Buettner E."/>
            <person name="Kellner H."/>
        </authorList>
    </citation>
    <scope>NUCLEOTIDE SEQUENCE [LARGE SCALE GENOMIC DNA]</scope>
    <source>
        <strain evidence="8 9">DSM 108281</strain>
    </source>
</reference>
<dbReference type="GO" id="GO:0020037">
    <property type="term" value="F:heme binding"/>
    <property type="evidence" value="ECO:0007669"/>
    <property type="project" value="InterPro"/>
</dbReference>
<sequence length="795" mass="89742">MAEASIQALVLVGGIVLICLAIRSFAQRSGPNLDSIPAVGFEMPILCYITAICFFWDSQNIIEKGYRKHKGGLFKIAMLDHWLVVASDIQSIEDIRRVPDDVLSFEDALFLFLQSDYTIGPQMRLDRYHTHLIRTSLTRNIAAIFADMHEELVSAFNDKIPVTDRWFKFPALETFTQIVCRMSNRVFVGAPTCRNVDYQELNMQFTVQIVKAAFLLKAFPEYLKPFAALIFSNVRSCTRQCAKHIAPLIEERRAKERELGKNWCNKPNDLLMWCMDEARGNEQEIQNIALRILLINFAAIHTTSTSLTFALYHLAAYPQFIRPLRKEVEVVLAAEGWSKSTLTKMRKIDSFLKETIRINTPGLWAMQRLSLKPFTFSNGHTIPAGTMIACPVISMHHDDAHHPNAHEFNPWRFSDIHQGEGKGHKNQFSSTSPEYLAFGHGKHACPGRFFAASELKAMLAHIVLTYDVRFEDGKTKPPNVYLGPHLVRRMRYRGVCTPTSLHYAHIDTFPKLDENRLDSMHEGITGFFGNRLSFAPLEKANPTSILELGSGTGAWQVILADTYKGFPEADVLAVDISSLPPRHLPPNLRFQIVDLTKPFPFENESFDVVHARLVMMHLPGGADVLRRVFALVKPGGWLIVEDPDDENARDGDGPIGPALHTFFRSWINILRSRGAQPCIGSELEQIIVFSGQFSEVNVRKVSIPLSEKSNGASFHHPLSQNPALNLNRSADPLENALGQTWKENMKRNACDFPSRFSEQGITAEVARKALEELDDPAGNLMTDMYFTWSRKRVPA</sequence>
<keyword evidence="6" id="KW-0349">Heme</keyword>
<protein>
    <recommendedName>
        <fullName evidence="10">Methyltransferase domain-containing protein</fullName>
    </recommendedName>
</protein>
<dbReference type="InterPro" id="IPR017972">
    <property type="entry name" value="Cyt_P450_CS"/>
</dbReference>
<comment type="caution">
    <text evidence="8">The sequence shown here is derived from an EMBL/GenBank/DDBJ whole genome shotgun (WGS) entry which is preliminary data.</text>
</comment>
<comment type="cofactor">
    <cofactor evidence="1 6">
        <name>heme</name>
        <dbReference type="ChEBI" id="CHEBI:30413"/>
    </cofactor>
</comment>
<evidence type="ECO:0000256" key="1">
    <source>
        <dbReference type="ARBA" id="ARBA00001971"/>
    </source>
</evidence>
<evidence type="ECO:0000256" key="6">
    <source>
        <dbReference type="PIRSR" id="PIRSR602403-1"/>
    </source>
</evidence>
<name>A0A4S4M2Y6_9AGAM</name>
<dbReference type="EMBL" id="SGPL01000046">
    <property type="protein sequence ID" value="THH19419.1"/>
    <property type="molecule type" value="Genomic_DNA"/>
</dbReference>
<dbReference type="SUPFAM" id="SSF53335">
    <property type="entry name" value="S-adenosyl-L-methionine-dependent methyltransferases"/>
    <property type="match status" value="1"/>
</dbReference>
<dbReference type="Gene3D" id="1.10.630.10">
    <property type="entry name" value="Cytochrome P450"/>
    <property type="match status" value="1"/>
</dbReference>
<evidence type="ECO:0000256" key="5">
    <source>
        <dbReference type="ARBA" id="ARBA00023004"/>
    </source>
</evidence>
<dbReference type="PRINTS" id="PR00465">
    <property type="entry name" value="EP450IV"/>
</dbReference>
<dbReference type="InterPro" id="IPR036396">
    <property type="entry name" value="Cyt_P450_sf"/>
</dbReference>
<dbReference type="InterPro" id="IPR001128">
    <property type="entry name" value="Cyt_P450"/>
</dbReference>
<comment type="similarity">
    <text evidence="2">Belongs to the cytochrome P450 family.</text>
</comment>
<dbReference type="PRINTS" id="PR00385">
    <property type="entry name" value="P450"/>
</dbReference>
<evidence type="ECO:0000256" key="2">
    <source>
        <dbReference type="ARBA" id="ARBA00010617"/>
    </source>
</evidence>
<dbReference type="PROSITE" id="PS00086">
    <property type="entry name" value="CYTOCHROME_P450"/>
    <property type="match status" value="1"/>
</dbReference>
<keyword evidence="4" id="KW-0560">Oxidoreductase</keyword>
<dbReference type="CDD" id="cd11041">
    <property type="entry name" value="CYP503A1-like"/>
    <property type="match status" value="1"/>
</dbReference>
<dbReference type="Pfam" id="PF00067">
    <property type="entry name" value="p450"/>
    <property type="match status" value="1"/>
</dbReference>
<feature type="transmembrane region" description="Helical" evidence="7">
    <location>
        <begin position="6"/>
        <end position="26"/>
    </location>
</feature>
<evidence type="ECO:0000256" key="7">
    <source>
        <dbReference type="SAM" id="Phobius"/>
    </source>
</evidence>
<dbReference type="GO" id="GO:0005506">
    <property type="term" value="F:iron ion binding"/>
    <property type="evidence" value="ECO:0007669"/>
    <property type="project" value="InterPro"/>
</dbReference>
<dbReference type="Gene3D" id="3.40.50.150">
    <property type="entry name" value="Vaccinia Virus protein VP39"/>
    <property type="match status" value="1"/>
</dbReference>
<dbReference type="Pfam" id="PF13489">
    <property type="entry name" value="Methyltransf_23"/>
    <property type="match status" value="1"/>
</dbReference>
<keyword evidence="3 6" id="KW-0479">Metal-binding</keyword>